<protein>
    <recommendedName>
        <fullName evidence="8">Purine nucleoside phosphorylase</fullName>
        <ecNumber evidence="8">2.4.2.1</ecNumber>
    </recommendedName>
    <alternativeName>
        <fullName evidence="8">Inosine-guanosine phosphorylase</fullName>
    </alternativeName>
</protein>
<proteinExistence type="inferred from homology"/>
<dbReference type="InterPro" id="IPR011270">
    <property type="entry name" value="Pur_Nuc_Pase_Ino/Guo-sp"/>
</dbReference>
<evidence type="ECO:0000256" key="6">
    <source>
        <dbReference type="ARBA" id="ARBA00022679"/>
    </source>
</evidence>
<comment type="pathway">
    <text evidence="2 8">Purine metabolism; purine nucleoside salvage.</text>
</comment>
<dbReference type="AlphaFoldDB" id="A0A096BJL0"/>
<dbReference type="InterPro" id="IPR035994">
    <property type="entry name" value="Nucleoside_phosphorylase_sf"/>
</dbReference>
<comment type="function">
    <text evidence="1">The purine nucleoside phosphorylases catalyze the phosphorolytic breakdown of the N-glycosidic bond in the beta-(deoxy)ribonucleoside molecules, with the formation of the corresponding free purine bases and pentose-1-phosphate. Cleaves guanosine, inosine, 2'-deoxyguanosine and 2'-deoxyinosine.</text>
</comment>
<dbReference type="FunFam" id="3.40.50.1580:FF:000010">
    <property type="entry name" value="Purine nucleoside phosphorylase"/>
    <property type="match status" value="1"/>
</dbReference>
<gene>
    <name evidence="10" type="ORF">Y919_00110</name>
</gene>
<evidence type="ECO:0000256" key="2">
    <source>
        <dbReference type="ARBA" id="ARBA00005058"/>
    </source>
</evidence>
<evidence type="ECO:0000256" key="3">
    <source>
        <dbReference type="ARBA" id="ARBA00006751"/>
    </source>
</evidence>
<sequence>MKNLIEKIKETSNYIKERVDFSPEIGLILGSGLGTLADEIEDSIVLKYEEIPNFPVSTVKGHEGKLVFGTLEGKKVVAMKGRFHYYEGYSMQEVTFPVRIMKELGVKMLLVTNACGGMNKEKLYPGALMLIEDHINFMGDNPLIGPNYEELGPRFPDMSHAYDKELIETAKKVGDKLGIKTEQGVYIAISGPNYMSRAELSMLRKLGADALGMSTVPEVIVANHAGLRVLGISCVTDMAIAHEIKSISHEQVIKVANETRPKFIQLVKGIVKEVVL</sequence>
<comment type="similarity">
    <text evidence="3 8">Belongs to the PNP/MTAP phosphorylase family.</text>
</comment>
<keyword evidence="6 8" id="KW-0808">Transferase</keyword>
<dbReference type="EC" id="2.4.2.1" evidence="8"/>
<dbReference type="Pfam" id="PF01048">
    <property type="entry name" value="PNP_UDP_1"/>
    <property type="match status" value="1"/>
</dbReference>
<evidence type="ECO:0000313" key="10">
    <source>
        <dbReference type="EMBL" id="KGG81400.1"/>
    </source>
</evidence>
<evidence type="ECO:0000259" key="9">
    <source>
        <dbReference type="Pfam" id="PF01048"/>
    </source>
</evidence>
<name>A0A096BJL0_9FIRM</name>
<comment type="caution">
    <text evidence="10">The sequence shown here is derived from an EMBL/GenBank/DDBJ whole genome shotgun (WGS) entry which is preliminary data.</text>
</comment>
<dbReference type="GO" id="GO:0009116">
    <property type="term" value="P:nucleoside metabolic process"/>
    <property type="evidence" value="ECO:0007669"/>
    <property type="project" value="InterPro"/>
</dbReference>
<accession>A0A096BJL0</accession>
<evidence type="ECO:0000256" key="4">
    <source>
        <dbReference type="ARBA" id="ARBA00022553"/>
    </source>
</evidence>
<dbReference type="STRING" id="1156417.Y919_00110"/>
<dbReference type="PANTHER" id="PTHR11904:SF9">
    <property type="entry name" value="PURINE NUCLEOSIDE PHOSPHORYLASE-RELATED"/>
    <property type="match status" value="1"/>
</dbReference>
<dbReference type="InterPro" id="IPR011268">
    <property type="entry name" value="Purine_phosphorylase"/>
</dbReference>
<evidence type="ECO:0000313" key="11">
    <source>
        <dbReference type="Proteomes" id="UP000029622"/>
    </source>
</evidence>
<organism evidence="10 11">
    <name type="scientific">Caloranaerobacter azorensis H53214</name>
    <dbReference type="NCBI Taxonomy" id="1156417"/>
    <lineage>
        <taxon>Bacteria</taxon>
        <taxon>Bacillati</taxon>
        <taxon>Bacillota</taxon>
        <taxon>Tissierellia</taxon>
        <taxon>Tissierellales</taxon>
        <taxon>Thermohalobacteraceae</taxon>
        <taxon>Caloranaerobacter</taxon>
    </lineage>
</organism>
<dbReference type="NCBIfam" id="TIGR01700">
    <property type="entry name" value="PNPH"/>
    <property type="match status" value="1"/>
</dbReference>
<dbReference type="SUPFAM" id="SSF53167">
    <property type="entry name" value="Purine and uridine phosphorylases"/>
    <property type="match status" value="1"/>
</dbReference>
<dbReference type="RefSeq" id="WP_035161121.1">
    <property type="nucleotide sequence ID" value="NZ_AZTB01000001.1"/>
</dbReference>
<dbReference type="CDD" id="cd09009">
    <property type="entry name" value="PNP-EcPNPII_like"/>
    <property type="match status" value="1"/>
</dbReference>
<keyword evidence="4" id="KW-0597">Phosphoprotein</keyword>
<dbReference type="UniPathway" id="UPA00606"/>
<dbReference type="PANTHER" id="PTHR11904">
    <property type="entry name" value="METHYLTHIOADENOSINE/PURINE NUCLEOSIDE PHOSPHORYLASE"/>
    <property type="match status" value="1"/>
</dbReference>
<evidence type="ECO:0000256" key="5">
    <source>
        <dbReference type="ARBA" id="ARBA00022676"/>
    </source>
</evidence>
<keyword evidence="5 8" id="KW-0328">Glycosyltransferase</keyword>
<dbReference type="GO" id="GO:0004731">
    <property type="term" value="F:purine-nucleoside phosphorylase activity"/>
    <property type="evidence" value="ECO:0007669"/>
    <property type="project" value="UniProtKB-EC"/>
</dbReference>
<dbReference type="NCBIfam" id="TIGR01697">
    <property type="entry name" value="PNPH-PUNA-XAPA"/>
    <property type="match status" value="1"/>
</dbReference>
<evidence type="ECO:0000256" key="8">
    <source>
        <dbReference type="PIRNR" id="PIRNR000477"/>
    </source>
</evidence>
<evidence type="ECO:0000256" key="1">
    <source>
        <dbReference type="ARBA" id="ARBA00002678"/>
    </source>
</evidence>
<dbReference type="GO" id="GO:0005737">
    <property type="term" value="C:cytoplasm"/>
    <property type="evidence" value="ECO:0007669"/>
    <property type="project" value="TreeGrafter"/>
</dbReference>
<evidence type="ECO:0000256" key="7">
    <source>
        <dbReference type="ARBA" id="ARBA00048556"/>
    </source>
</evidence>
<dbReference type="PIRSF" id="PIRSF000477">
    <property type="entry name" value="PurNPase"/>
    <property type="match status" value="1"/>
</dbReference>
<dbReference type="NCBIfam" id="NF006054">
    <property type="entry name" value="PRK08202.1"/>
    <property type="match status" value="1"/>
</dbReference>
<feature type="domain" description="Nucleoside phosphorylase" evidence="9">
    <location>
        <begin position="24"/>
        <end position="271"/>
    </location>
</feature>
<comment type="catalytic activity">
    <reaction evidence="7">
        <text>a purine 2'-deoxy-D-ribonucleoside + phosphate = a purine nucleobase + 2-deoxy-alpha-D-ribose 1-phosphate</text>
        <dbReference type="Rhea" id="RHEA:36431"/>
        <dbReference type="ChEBI" id="CHEBI:26386"/>
        <dbReference type="ChEBI" id="CHEBI:43474"/>
        <dbReference type="ChEBI" id="CHEBI:57259"/>
        <dbReference type="ChEBI" id="CHEBI:142361"/>
        <dbReference type="EC" id="2.4.2.1"/>
    </reaction>
</comment>
<dbReference type="Proteomes" id="UP000029622">
    <property type="component" value="Unassembled WGS sequence"/>
</dbReference>
<dbReference type="Gene3D" id="3.40.50.1580">
    <property type="entry name" value="Nucleoside phosphorylase domain"/>
    <property type="match status" value="1"/>
</dbReference>
<dbReference type="EMBL" id="AZTB01000001">
    <property type="protein sequence ID" value="KGG81400.1"/>
    <property type="molecule type" value="Genomic_DNA"/>
</dbReference>
<reference evidence="10 11" key="1">
    <citation type="submission" date="2013-12" db="EMBL/GenBank/DDBJ databases">
        <title>Draft genome sequence of Caloranaerobacter sp. H53214.</title>
        <authorList>
            <person name="Jiang L.J."/>
            <person name="Shao Z.Z."/>
            <person name="Long M.N."/>
        </authorList>
    </citation>
    <scope>NUCLEOTIDE SEQUENCE [LARGE SCALE GENOMIC DNA]</scope>
    <source>
        <strain evidence="10 11">H53214</strain>
    </source>
</reference>
<dbReference type="InterPro" id="IPR000845">
    <property type="entry name" value="Nucleoside_phosphorylase_d"/>
</dbReference>